<keyword evidence="2 11" id="KW-0963">Cytoplasm</keyword>
<dbReference type="HAMAP" id="MF_00246">
    <property type="entry name" value="Galactokinase"/>
    <property type="match status" value="1"/>
</dbReference>
<dbReference type="InterPro" id="IPR000705">
    <property type="entry name" value="Galactokinase"/>
</dbReference>
<dbReference type="GO" id="GO:0004335">
    <property type="term" value="F:galactokinase activity"/>
    <property type="evidence" value="ECO:0007669"/>
    <property type="project" value="UniProtKB-EC"/>
</dbReference>
<dbReference type="InterPro" id="IPR019539">
    <property type="entry name" value="GalKase_N"/>
</dbReference>
<feature type="active site" description="Proton acceptor" evidence="11">
    <location>
        <position position="173"/>
    </location>
</feature>
<dbReference type="InterPro" id="IPR006203">
    <property type="entry name" value="GHMP_knse_ATP-bd_CS"/>
</dbReference>
<evidence type="ECO:0000256" key="6">
    <source>
        <dbReference type="ARBA" id="ARBA00022777"/>
    </source>
</evidence>
<dbReference type="PIRSF" id="PIRSF000530">
    <property type="entry name" value="Galactokinase"/>
    <property type="match status" value="1"/>
</dbReference>
<comment type="subcellular location">
    <subcellularLocation>
        <location evidence="11">Cytoplasm</location>
    </subcellularLocation>
</comment>
<organism evidence="16 17">
    <name type="scientific">Alkalicoccobacillus murimartini</name>
    <dbReference type="NCBI Taxonomy" id="171685"/>
    <lineage>
        <taxon>Bacteria</taxon>
        <taxon>Bacillati</taxon>
        <taxon>Bacillota</taxon>
        <taxon>Bacilli</taxon>
        <taxon>Bacillales</taxon>
        <taxon>Bacillaceae</taxon>
        <taxon>Alkalicoccobacillus</taxon>
    </lineage>
</organism>
<evidence type="ECO:0000259" key="14">
    <source>
        <dbReference type="Pfam" id="PF08544"/>
    </source>
</evidence>
<name>A0ABT9YI73_9BACI</name>
<keyword evidence="17" id="KW-1185">Reference proteome</keyword>
<dbReference type="Proteomes" id="UP001225034">
    <property type="component" value="Unassembled WGS sequence"/>
</dbReference>
<dbReference type="PANTHER" id="PTHR10457:SF7">
    <property type="entry name" value="GALACTOKINASE-RELATED"/>
    <property type="match status" value="1"/>
</dbReference>
<dbReference type="InterPro" id="IPR013750">
    <property type="entry name" value="GHMP_kinase_C_dom"/>
</dbReference>
<feature type="domain" description="GHMP kinase C-terminal" evidence="14">
    <location>
        <begin position="285"/>
        <end position="366"/>
    </location>
</feature>
<dbReference type="SUPFAM" id="SSF55060">
    <property type="entry name" value="GHMP Kinase, C-terminal domain"/>
    <property type="match status" value="1"/>
</dbReference>
<evidence type="ECO:0000256" key="2">
    <source>
        <dbReference type="ARBA" id="ARBA00022490"/>
    </source>
</evidence>
<feature type="binding site" evidence="11">
    <location>
        <begin position="35"/>
        <end position="38"/>
    </location>
    <ligand>
        <name>substrate</name>
    </ligand>
</feature>
<protein>
    <recommendedName>
        <fullName evidence="11 12">Galactokinase</fullName>
        <ecNumber evidence="11 12">2.7.1.6</ecNumber>
    </recommendedName>
    <alternativeName>
        <fullName evidence="11">Galactose kinase</fullName>
    </alternativeName>
</protein>
<keyword evidence="4 11" id="KW-0479">Metal-binding</keyword>
<evidence type="ECO:0000256" key="8">
    <source>
        <dbReference type="ARBA" id="ARBA00022842"/>
    </source>
</evidence>
<dbReference type="InterPro" id="IPR019741">
    <property type="entry name" value="Galactokinase_CS"/>
</dbReference>
<keyword evidence="6 11" id="KW-0418">Kinase</keyword>
<comment type="pathway">
    <text evidence="11">Carbohydrate metabolism; galactose metabolism.</text>
</comment>
<keyword evidence="9 11" id="KW-0299">Galactose metabolism</keyword>
<dbReference type="InterPro" id="IPR006206">
    <property type="entry name" value="Mevalonate/galactokinase"/>
</dbReference>
<keyword evidence="3 11" id="KW-0808">Transferase</keyword>
<feature type="binding site" evidence="11">
    <location>
        <position position="223"/>
    </location>
    <ligand>
        <name>substrate</name>
    </ligand>
</feature>
<dbReference type="PRINTS" id="PR00473">
    <property type="entry name" value="GALCTOKINASE"/>
</dbReference>
<dbReference type="Pfam" id="PF00288">
    <property type="entry name" value="GHMP_kinases_N"/>
    <property type="match status" value="1"/>
</dbReference>
<evidence type="ECO:0000256" key="1">
    <source>
        <dbReference type="ARBA" id="ARBA00006566"/>
    </source>
</evidence>
<dbReference type="PANTHER" id="PTHR10457">
    <property type="entry name" value="MEVALONATE KINASE/GALACTOKINASE"/>
    <property type="match status" value="1"/>
</dbReference>
<feature type="site" description="Transition state stabilizer" evidence="11">
    <location>
        <position position="29"/>
    </location>
</feature>
<evidence type="ECO:0000256" key="11">
    <source>
        <dbReference type="HAMAP-Rule" id="MF_00246"/>
    </source>
</evidence>
<evidence type="ECO:0000256" key="9">
    <source>
        <dbReference type="ARBA" id="ARBA00023144"/>
    </source>
</evidence>
<dbReference type="NCBIfam" id="TIGR00131">
    <property type="entry name" value="gal_kin"/>
    <property type="match status" value="1"/>
</dbReference>
<feature type="binding site" evidence="11">
    <location>
        <begin position="123"/>
        <end position="129"/>
    </location>
    <ligand>
        <name>ATP</name>
        <dbReference type="ChEBI" id="CHEBI:30616"/>
    </ligand>
</feature>
<gene>
    <name evidence="11" type="primary">galK</name>
    <name evidence="16" type="ORF">J2S05_001706</name>
</gene>
<dbReference type="InterPro" id="IPR022963">
    <property type="entry name" value="Galactokinase_bac"/>
</dbReference>
<keyword evidence="10 11" id="KW-0119">Carbohydrate metabolism</keyword>
<dbReference type="InterPro" id="IPR014721">
    <property type="entry name" value="Ribsml_uS5_D2-typ_fold_subgr"/>
</dbReference>
<dbReference type="NCBIfam" id="NF003705">
    <property type="entry name" value="PRK05322.1"/>
    <property type="match status" value="1"/>
</dbReference>
<evidence type="ECO:0000256" key="3">
    <source>
        <dbReference type="ARBA" id="ARBA00022679"/>
    </source>
</evidence>
<evidence type="ECO:0000256" key="7">
    <source>
        <dbReference type="ARBA" id="ARBA00022840"/>
    </source>
</evidence>
<evidence type="ECO:0000256" key="12">
    <source>
        <dbReference type="NCBIfam" id="TIGR00131"/>
    </source>
</evidence>
<feature type="binding site" evidence="11">
    <location>
        <position position="161"/>
    </location>
    <ligand>
        <name>Mg(2+)</name>
        <dbReference type="ChEBI" id="CHEBI:18420"/>
    </ligand>
</feature>
<keyword evidence="7 11" id="KW-0067">ATP-binding</keyword>
<sequence length="388" mass="43211">MSEKEKVIRAFEEVYDGQVPDRVFFAPGRVNLIGEHTDYNGGFVFPAALTLGTYMAIRQREDGVYNLASGNMESRVQFNQQDLNYKESDTWGNYIKGVLQAFSQKGLKLNGADLYVWGTIPNGAGLSSSASLEMVTAFMLSELTNAELPRVELAQLCQVVENQFMGVNSGIMDQFAVGLGEKDHALFIDTANLTYEKVPLDLGEYKLVVTNTNKRRELADSKYNERRSECEEGLKQLRDLGLQLESLSECTPEQWQAHKEQIQDTTIHNRVQHVILENQRVEQAVKVLKKGDLEAFGLLMDASHHSLAHDYEVTGKELDHLVEVQRQSPGCIGSRMTGAGFGGCTVSLVKEADLPAFFDKVTAEYAEVIGYEPTFYISDAGAGVHELY</sequence>
<evidence type="ECO:0000259" key="15">
    <source>
        <dbReference type="Pfam" id="PF10509"/>
    </source>
</evidence>
<comment type="similarity">
    <text evidence="1 11">Belongs to the GHMP kinase family. GalK subfamily.</text>
</comment>
<dbReference type="EC" id="2.7.1.6" evidence="11 12"/>
<evidence type="ECO:0000259" key="13">
    <source>
        <dbReference type="Pfam" id="PF00288"/>
    </source>
</evidence>
<dbReference type="Gene3D" id="3.30.70.890">
    <property type="entry name" value="GHMP kinase, C-terminal domain"/>
    <property type="match status" value="1"/>
</dbReference>
<comment type="caution">
    <text evidence="16">The sequence shown here is derived from an EMBL/GenBank/DDBJ whole genome shotgun (WGS) entry which is preliminary data.</text>
</comment>
<reference evidence="16 17" key="1">
    <citation type="submission" date="2023-07" db="EMBL/GenBank/DDBJ databases">
        <title>Genomic Encyclopedia of Type Strains, Phase IV (KMG-IV): sequencing the most valuable type-strain genomes for metagenomic binning, comparative biology and taxonomic classification.</title>
        <authorList>
            <person name="Goeker M."/>
        </authorList>
    </citation>
    <scope>NUCLEOTIDE SEQUENCE [LARGE SCALE GENOMIC DNA]</scope>
    <source>
        <strain evidence="16 17">DSM 19154</strain>
    </source>
</reference>
<evidence type="ECO:0000256" key="10">
    <source>
        <dbReference type="ARBA" id="ARBA00023277"/>
    </source>
</evidence>
<dbReference type="SUPFAM" id="SSF54211">
    <property type="entry name" value="Ribosomal protein S5 domain 2-like"/>
    <property type="match status" value="1"/>
</dbReference>
<dbReference type="PRINTS" id="PR00959">
    <property type="entry name" value="MEVGALKINASE"/>
</dbReference>
<feature type="domain" description="Galactokinase N-terminal" evidence="15">
    <location>
        <begin position="10"/>
        <end position="58"/>
    </location>
</feature>
<dbReference type="PROSITE" id="PS00106">
    <property type="entry name" value="GALACTOKINASE"/>
    <property type="match status" value="1"/>
</dbReference>
<dbReference type="RefSeq" id="WP_306981777.1">
    <property type="nucleotide sequence ID" value="NZ_JAUSUA010000002.1"/>
</dbReference>
<proteinExistence type="inferred from homology"/>
<keyword evidence="8 11" id="KW-0460">Magnesium</keyword>
<evidence type="ECO:0000256" key="4">
    <source>
        <dbReference type="ARBA" id="ARBA00022723"/>
    </source>
</evidence>
<dbReference type="InterPro" id="IPR006204">
    <property type="entry name" value="GHMP_kinase_N_dom"/>
</dbReference>
<evidence type="ECO:0000313" key="17">
    <source>
        <dbReference type="Proteomes" id="UP001225034"/>
    </source>
</evidence>
<feature type="binding site" evidence="11">
    <location>
        <position position="69"/>
    </location>
    <ligand>
        <name>ATP</name>
        <dbReference type="ChEBI" id="CHEBI:30616"/>
    </ligand>
</feature>
<dbReference type="PROSITE" id="PS00627">
    <property type="entry name" value="GHMP_KINASES_ATP"/>
    <property type="match status" value="1"/>
</dbReference>
<dbReference type="Gene3D" id="3.30.230.10">
    <property type="match status" value="1"/>
</dbReference>
<comment type="function">
    <text evidence="11">Catalyzes the transfer of the gamma-phosphate of ATP to D-galactose to form alpha-D-galactose-1-phosphate (Gal-1-P).</text>
</comment>
<dbReference type="InterPro" id="IPR036554">
    <property type="entry name" value="GHMP_kinase_C_sf"/>
</dbReference>
<dbReference type="InterPro" id="IPR020568">
    <property type="entry name" value="Ribosomal_Su5_D2-typ_SF"/>
</dbReference>
<dbReference type="EMBL" id="JAUSUA010000002">
    <property type="protein sequence ID" value="MDQ0206907.1"/>
    <property type="molecule type" value="Genomic_DNA"/>
</dbReference>
<dbReference type="Pfam" id="PF08544">
    <property type="entry name" value="GHMP_kinases_C"/>
    <property type="match status" value="1"/>
</dbReference>
<comment type="catalytic activity">
    <reaction evidence="11">
        <text>alpha-D-galactose + ATP = alpha-D-galactose 1-phosphate + ADP + H(+)</text>
        <dbReference type="Rhea" id="RHEA:13553"/>
        <dbReference type="ChEBI" id="CHEBI:15378"/>
        <dbReference type="ChEBI" id="CHEBI:28061"/>
        <dbReference type="ChEBI" id="CHEBI:30616"/>
        <dbReference type="ChEBI" id="CHEBI:58336"/>
        <dbReference type="ChEBI" id="CHEBI:456216"/>
        <dbReference type="EC" id="2.7.1.6"/>
    </reaction>
</comment>
<keyword evidence="5 11" id="KW-0547">Nucleotide-binding</keyword>
<accession>A0ABT9YI73</accession>
<dbReference type="Pfam" id="PF10509">
    <property type="entry name" value="GalKase_gal_bdg"/>
    <property type="match status" value="1"/>
</dbReference>
<feature type="binding site" evidence="11">
    <location>
        <position position="129"/>
    </location>
    <ligand>
        <name>Mg(2+)</name>
        <dbReference type="ChEBI" id="CHEBI:18420"/>
    </ligand>
</feature>
<evidence type="ECO:0000313" key="16">
    <source>
        <dbReference type="EMBL" id="MDQ0206907.1"/>
    </source>
</evidence>
<feature type="domain" description="GHMP kinase N-terminal" evidence="13">
    <location>
        <begin position="93"/>
        <end position="180"/>
    </location>
</feature>
<evidence type="ECO:0000256" key="5">
    <source>
        <dbReference type="ARBA" id="ARBA00022741"/>
    </source>
</evidence>